<evidence type="ECO:0000256" key="1">
    <source>
        <dbReference type="ARBA" id="ARBA00022729"/>
    </source>
</evidence>
<dbReference type="Gene3D" id="2.60.120.200">
    <property type="match status" value="1"/>
</dbReference>
<dbReference type="PANTHER" id="PTHR45656:SF4">
    <property type="entry name" value="PROTEIN CBR-CLEC-78"/>
    <property type="match status" value="1"/>
</dbReference>
<dbReference type="InterPro" id="IPR035976">
    <property type="entry name" value="Sushi/SCR/CCP_sf"/>
</dbReference>
<keyword evidence="11" id="KW-1185">Reference proteome</keyword>
<proteinExistence type="predicted"/>
<keyword evidence="6" id="KW-0472">Membrane</keyword>
<feature type="transmembrane region" description="Helical" evidence="6">
    <location>
        <begin position="371"/>
        <end position="398"/>
    </location>
</feature>
<keyword evidence="4" id="KW-0768">Sushi</keyword>
<feature type="signal peptide" evidence="7">
    <location>
        <begin position="1"/>
        <end position="20"/>
    </location>
</feature>
<comment type="caution">
    <text evidence="4">Lacks conserved residue(s) required for the propagation of feature annotation.</text>
</comment>
<feature type="domain" description="Sushi" evidence="9">
    <location>
        <begin position="21"/>
        <end position="76"/>
    </location>
</feature>
<keyword evidence="1 7" id="KW-0732">Signal</keyword>
<dbReference type="SUPFAM" id="SSF57535">
    <property type="entry name" value="Complement control module/SCR domain"/>
    <property type="match status" value="2"/>
</dbReference>
<feature type="domain" description="MAM" evidence="8">
    <location>
        <begin position="167"/>
        <end position="240"/>
    </location>
</feature>
<dbReference type="PROSITE" id="PS50923">
    <property type="entry name" value="SUSHI"/>
    <property type="match status" value="2"/>
</dbReference>
<evidence type="ECO:0000313" key="10">
    <source>
        <dbReference type="EMBL" id="WAR25767.1"/>
    </source>
</evidence>
<dbReference type="Pfam" id="PF00629">
    <property type="entry name" value="MAM"/>
    <property type="match status" value="1"/>
</dbReference>
<dbReference type="Pfam" id="PF00084">
    <property type="entry name" value="Sushi"/>
    <property type="match status" value="2"/>
</dbReference>
<keyword evidence="6" id="KW-1133">Transmembrane helix</keyword>
<evidence type="ECO:0000256" key="6">
    <source>
        <dbReference type="SAM" id="Phobius"/>
    </source>
</evidence>
<feature type="domain" description="MAM" evidence="8">
    <location>
        <begin position="136"/>
        <end position="159"/>
    </location>
</feature>
<sequence length="438" mass="46991">MSKIWILLYVSTLRFNGAFSGQCSTRNIDIANGDYSIRAGNSVVEFTCNSGFILYGESLIVCFGYSWSADPPICIAPTCEQINPTSVLRVTSSLGGSVLTFGCAVDHRLVGAGSVICDGTNWSAEQPTCEPWTPPTQCDFEQGPDPCGWGQGTGDDQDWVLNTGKIGTLEVIIKPDDHDGLTGLEPAFSVSQNLGTEWQDHTIEIPEQKGPFQIVFRATRSKSYRSDFAVDDVSLETCPGSATTTTTTTKKRTTATKLPTTTPTTTTIAPTTTTAATTTSTSTTTPTTISPTQSTTIKITKQTVPKTSPTDITKEVATTANTRIETNKPNEPTQQMNKTSTSKGNIKENNSKSSLSAKEDRNPPQAPGKGLAPVAIVFVALSCLLVIGGVAVGVGIWFHRRRVNRSLDYRASLPATNPLYDIDQQERLEAGEGEGEDE</sequence>
<feature type="region of interest" description="Disordered" evidence="5">
    <location>
        <begin position="242"/>
        <end position="367"/>
    </location>
</feature>
<dbReference type="Proteomes" id="UP001164746">
    <property type="component" value="Chromosome 14"/>
</dbReference>
<evidence type="ECO:0000256" key="3">
    <source>
        <dbReference type="ARBA" id="ARBA00023157"/>
    </source>
</evidence>
<evidence type="ECO:0000256" key="5">
    <source>
        <dbReference type="SAM" id="MobiDB-lite"/>
    </source>
</evidence>
<feature type="domain" description="Sushi" evidence="9">
    <location>
        <begin position="77"/>
        <end position="131"/>
    </location>
</feature>
<feature type="compositionally biased region" description="Low complexity" evidence="5">
    <location>
        <begin position="255"/>
        <end position="303"/>
    </location>
</feature>
<evidence type="ECO:0000256" key="4">
    <source>
        <dbReference type="PROSITE-ProRule" id="PRU00302"/>
    </source>
</evidence>
<dbReference type="CDD" id="cd00033">
    <property type="entry name" value="CCP"/>
    <property type="match status" value="2"/>
</dbReference>
<dbReference type="SUPFAM" id="SSF49899">
    <property type="entry name" value="Concanavalin A-like lectins/glucanases"/>
    <property type="match status" value="1"/>
</dbReference>
<dbReference type="PANTHER" id="PTHR45656">
    <property type="entry name" value="PROTEIN CBR-CLEC-78"/>
    <property type="match status" value="1"/>
</dbReference>
<keyword evidence="6" id="KW-0812">Transmembrane</keyword>
<feature type="compositionally biased region" description="Polar residues" evidence="5">
    <location>
        <begin position="304"/>
        <end position="344"/>
    </location>
</feature>
<dbReference type="InterPro" id="IPR000436">
    <property type="entry name" value="Sushi_SCR_CCP_dom"/>
</dbReference>
<evidence type="ECO:0000313" key="11">
    <source>
        <dbReference type="Proteomes" id="UP001164746"/>
    </source>
</evidence>
<keyword evidence="3" id="KW-1015">Disulfide bond</keyword>
<dbReference type="SMART" id="SM00137">
    <property type="entry name" value="MAM"/>
    <property type="match status" value="1"/>
</dbReference>
<keyword evidence="2" id="KW-0677">Repeat</keyword>
<evidence type="ECO:0000256" key="7">
    <source>
        <dbReference type="SAM" id="SignalP"/>
    </source>
</evidence>
<dbReference type="InterPro" id="IPR000998">
    <property type="entry name" value="MAM_dom"/>
</dbReference>
<evidence type="ECO:0000259" key="9">
    <source>
        <dbReference type="PROSITE" id="PS50923"/>
    </source>
</evidence>
<reference evidence="10" key="1">
    <citation type="submission" date="2022-11" db="EMBL/GenBank/DDBJ databases">
        <title>Centuries of genome instability and evolution in soft-shell clam transmissible cancer (bioRxiv).</title>
        <authorList>
            <person name="Hart S.F.M."/>
            <person name="Yonemitsu M.A."/>
            <person name="Giersch R.M."/>
            <person name="Beal B.F."/>
            <person name="Arriagada G."/>
            <person name="Davis B.W."/>
            <person name="Ostrander E.A."/>
            <person name="Goff S.P."/>
            <person name="Metzger M.J."/>
        </authorList>
    </citation>
    <scope>NUCLEOTIDE SEQUENCE</scope>
    <source>
        <strain evidence="10">MELC-2E11</strain>
        <tissue evidence="10">Siphon/mantle</tissue>
    </source>
</reference>
<dbReference type="Gene3D" id="2.10.70.10">
    <property type="entry name" value="Complement Module, domain 1"/>
    <property type="match status" value="2"/>
</dbReference>
<feature type="chain" id="PRO_5047116036" evidence="7">
    <location>
        <begin position="21"/>
        <end position="438"/>
    </location>
</feature>
<name>A0ABY7FXK2_MYAAR</name>
<organism evidence="10 11">
    <name type="scientific">Mya arenaria</name>
    <name type="common">Soft-shell clam</name>
    <dbReference type="NCBI Taxonomy" id="6604"/>
    <lineage>
        <taxon>Eukaryota</taxon>
        <taxon>Metazoa</taxon>
        <taxon>Spiralia</taxon>
        <taxon>Lophotrochozoa</taxon>
        <taxon>Mollusca</taxon>
        <taxon>Bivalvia</taxon>
        <taxon>Autobranchia</taxon>
        <taxon>Heteroconchia</taxon>
        <taxon>Euheterodonta</taxon>
        <taxon>Imparidentia</taxon>
        <taxon>Neoheterodontei</taxon>
        <taxon>Myida</taxon>
        <taxon>Myoidea</taxon>
        <taxon>Myidae</taxon>
        <taxon>Mya</taxon>
    </lineage>
</organism>
<dbReference type="EMBL" id="CP111025">
    <property type="protein sequence ID" value="WAR25767.1"/>
    <property type="molecule type" value="Genomic_DNA"/>
</dbReference>
<dbReference type="PROSITE" id="PS50060">
    <property type="entry name" value="MAM_2"/>
    <property type="match status" value="2"/>
</dbReference>
<gene>
    <name evidence="10" type="ORF">MAR_011471</name>
</gene>
<dbReference type="InterPro" id="IPR013320">
    <property type="entry name" value="ConA-like_dom_sf"/>
</dbReference>
<protein>
    <submittedName>
        <fullName evidence="10">Uncharacterized protein</fullName>
    </submittedName>
</protein>
<accession>A0ABY7FXK2</accession>
<evidence type="ECO:0000259" key="8">
    <source>
        <dbReference type="PROSITE" id="PS50060"/>
    </source>
</evidence>
<dbReference type="InterPro" id="IPR051277">
    <property type="entry name" value="SEZ6_CSMD_C4BPB_Regulators"/>
</dbReference>
<dbReference type="SMART" id="SM00032">
    <property type="entry name" value="CCP"/>
    <property type="match status" value="2"/>
</dbReference>
<evidence type="ECO:0000256" key="2">
    <source>
        <dbReference type="ARBA" id="ARBA00022737"/>
    </source>
</evidence>